<evidence type="ECO:0000313" key="2">
    <source>
        <dbReference type="EMBL" id="GMH21489.1"/>
    </source>
</evidence>
<dbReference type="Gene3D" id="3.30.70.270">
    <property type="match status" value="1"/>
</dbReference>
<organism evidence="2 3">
    <name type="scientific">Nepenthes gracilis</name>
    <name type="common">Slender pitcher plant</name>
    <dbReference type="NCBI Taxonomy" id="150966"/>
    <lineage>
        <taxon>Eukaryota</taxon>
        <taxon>Viridiplantae</taxon>
        <taxon>Streptophyta</taxon>
        <taxon>Embryophyta</taxon>
        <taxon>Tracheophyta</taxon>
        <taxon>Spermatophyta</taxon>
        <taxon>Magnoliopsida</taxon>
        <taxon>eudicotyledons</taxon>
        <taxon>Gunneridae</taxon>
        <taxon>Pentapetalae</taxon>
        <taxon>Caryophyllales</taxon>
        <taxon>Nepenthaceae</taxon>
        <taxon>Nepenthes</taxon>
    </lineage>
</organism>
<proteinExistence type="predicted"/>
<protein>
    <recommendedName>
        <fullName evidence="1">Reverse transcriptase domain-containing protein</fullName>
    </recommendedName>
</protein>
<sequence>MKFPTPYGVGEVLGDQIIGRTCYMSQIAPSGRTSTAGELDHRDETTLQQAQPGETTDLVPLNPGGTGKVCARLAAHSPAPSALNRCVLRRNADLFAWTPADMPGISAEVMVHKLGLDPDRKPVRQKRRNHSVEKIIAIREEVKKPLDAGFIREVQYPNWLSNIVLVKKSNEKWRMCVDFTDVNKACPKDSFPLPRIDLLVDSTAEHELLSFMDAYSGYNQIRMSPKDEEHTSFITDQCTYCYKVMPFGLKNAGAT</sequence>
<dbReference type="Gene3D" id="3.10.10.10">
    <property type="entry name" value="HIV Type 1 Reverse Transcriptase, subunit A, domain 1"/>
    <property type="match status" value="1"/>
</dbReference>
<dbReference type="PANTHER" id="PTHR24559:SF444">
    <property type="entry name" value="REVERSE TRANSCRIPTASE DOMAIN-CONTAINING PROTEIN"/>
    <property type="match status" value="1"/>
</dbReference>
<dbReference type="CDD" id="cd01647">
    <property type="entry name" value="RT_LTR"/>
    <property type="match status" value="1"/>
</dbReference>
<dbReference type="InterPro" id="IPR053134">
    <property type="entry name" value="RNA-dir_DNA_polymerase"/>
</dbReference>
<dbReference type="InterPro" id="IPR043128">
    <property type="entry name" value="Rev_trsase/Diguanyl_cyclase"/>
</dbReference>
<dbReference type="AlphaFoldDB" id="A0AAD3T2M2"/>
<dbReference type="PANTHER" id="PTHR24559">
    <property type="entry name" value="TRANSPOSON TY3-I GAG-POL POLYPROTEIN"/>
    <property type="match status" value="1"/>
</dbReference>
<feature type="domain" description="Reverse transcriptase" evidence="1">
    <location>
        <begin position="167"/>
        <end position="254"/>
    </location>
</feature>
<accession>A0AAD3T2M2</accession>
<comment type="caution">
    <text evidence="2">The sequence shown here is derived from an EMBL/GenBank/DDBJ whole genome shotgun (WGS) entry which is preliminary data.</text>
</comment>
<gene>
    <name evidence="2" type="ORF">Nepgr_023331</name>
</gene>
<dbReference type="Pfam" id="PF00078">
    <property type="entry name" value="RVT_1"/>
    <property type="match status" value="1"/>
</dbReference>
<dbReference type="Proteomes" id="UP001279734">
    <property type="component" value="Unassembled WGS sequence"/>
</dbReference>
<dbReference type="EMBL" id="BSYO01000023">
    <property type="protein sequence ID" value="GMH21489.1"/>
    <property type="molecule type" value="Genomic_DNA"/>
</dbReference>
<dbReference type="InterPro" id="IPR043502">
    <property type="entry name" value="DNA/RNA_pol_sf"/>
</dbReference>
<reference evidence="2" key="1">
    <citation type="submission" date="2023-05" db="EMBL/GenBank/DDBJ databases">
        <title>Nepenthes gracilis genome sequencing.</title>
        <authorList>
            <person name="Fukushima K."/>
        </authorList>
    </citation>
    <scope>NUCLEOTIDE SEQUENCE</scope>
    <source>
        <strain evidence="2">SING2019-196</strain>
    </source>
</reference>
<dbReference type="SUPFAM" id="SSF56672">
    <property type="entry name" value="DNA/RNA polymerases"/>
    <property type="match status" value="1"/>
</dbReference>
<evidence type="ECO:0000259" key="1">
    <source>
        <dbReference type="Pfam" id="PF00078"/>
    </source>
</evidence>
<name>A0AAD3T2M2_NEPGR</name>
<evidence type="ECO:0000313" key="3">
    <source>
        <dbReference type="Proteomes" id="UP001279734"/>
    </source>
</evidence>
<keyword evidence="3" id="KW-1185">Reference proteome</keyword>
<dbReference type="InterPro" id="IPR000477">
    <property type="entry name" value="RT_dom"/>
</dbReference>